<sequence length="264" mass="26647">MRGSPVTFSVLAVLAGSALAQTLMIDDTDPGIDYEPSGEWELDSGAAVAALDAYNSTFHFTSLSGNTSDPSSGVAQATATWTFPVAASGFVWYGFQRSDAGLYQICFDCDGNNPIQATVDALNTTSTGSDPPIVLYSTSLDMGIHTVLISNLFDSRHGSYGQITIDAFGLTGASGASGSGSTISASTTSSTGSSSSTTSSSSSSTSSMLQQTFPTPKGSTTSHSITGSNLPSTSPSTTPKSGAQALVPASALLASVLSAVLAML</sequence>
<feature type="compositionally biased region" description="Low complexity" evidence="1">
    <location>
        <begin position="181"/>
        <end position="207"/>
    </location>
</feature>
<dbReference type="STRING" id="1330018.A0A167RAP0"/>
<dbReference type="OrthoDB" id="3359616at2759"/>
<gene>
    <name evidence="3" type="ORF">CALVIDRAFT_552454</name>
</gene>
<reference evidence="3 4" key="1">
    <citation type="journal article" date="2016" name="Mol. Biol. Evol.">
        <title>Comparative Genomics of Early-Diverging Mushroom-Forming Fungi Provides Insights into the Origins of Lignocellulose Decay Capabilities.</title>
        <authorList>
            <person name="Nagy L.G."/>
            <person name="Riley R."/>
            <person name="Tritt A."/>
            <person name="Adam C."/>
            <person name="Daum C."/>
            <person name="Floudas D."/>
            <person name="Sun H."/>
            <person name="Yadav J.S."/>
            <person name="Pangilinan J."/>
            <person name="Larsson K.H."/>
            <person name="Matsuura K."/>
            <person name="Barry K."/>
            <person name="Labutti K."/>
            <person name="Kuo R."/>
            <person name="Ohm R.A."/>
            <person name="Bhattacharya S.S."/>
            <person name="Shirouzu T."/>
            <person name="Yoshinaga Y."/>
            <person name="Martin F.M."/>
            <person name="Grigoriev I.V."/>
            <person name="Hibbett D.S."/>
        </authorList>
    </citation>
    <scope>NUCLEOTIDE SEQUENCE [LARGE SCALE GENOMIC DNA]</scope>
    <source>
        <strain evidence="3 4">TUFC12733</strain>
    </source>
</reference>
<dbReference type="AlphaFoldDB" id="A0A167RAP0"/>
<evidence type="ECO:0008006" key="5">
    <source>
        <dbReference type="Google" id="ProtNLM"/>
    </source>
</evidence>
<organism evidence="3 4">
    <name type="scientific">Calocera viscosa (strain TUFC12733)</name>
    <dbReference type="NCBI Taxonomy" id="1330018"/>
    <lineage>
        <taxon>Eukaryota</taxon>
        <taxon>Fungi</taxon>
        <taxon>Dikarya</taxon>
        <taxon>Basidiomycota</taxon>
        <taxon>Agaricomycotina</taxon>
        <taxon>Dacrymycetes</taxon>
        <taxon>Dacrymycetales</taxon>
        <taxon>Dacrymycetaceae</taxon>
        <taxon>Calocera</taxon>
    </lineage>
</organism>
<evidence type="ECO:0000313" key="4">
    <source>
        <dbReference type="Proteomes" id="UP000076738"/>
    </source>
</evidence>
<feature type="signal peptide" evidence="2">
    <location>
        <begin position="1"/>
        <end position="20"/>
    </location>
</feature>
<feature type="compositionally biased region" description="Polar residues" evidence="1">
    <location>
        <begin position="208"/>
        <end position="230"/>
    </location>
</feature>
<name>A0A167RAP0_CALVF</name>
<dbReference type="EMBL" id="KV417268">
    <property type="protein sequence ID" value="KZP00723.1"/>
    <property type="molecule type" value="Genomic_DNA"/>
</dbReference>
<evidence type="ECO:0000313" key="3">
    <source>
        <dbReference type="EMBL" id="KZP00723.1"/>
    </source>
</evidence>
<feature type="compositionally biased region" description="Low complexity" evidence="1">
    <location>
        <begin position="231"/>
        <end position="242"/>
    </location>
</feature>
<dbReference type="Gene3D" id="2.60.120.260">
    <property type="entry name" value="Galactose-binding domain-like"/>
    <property type="match status" value="1"/>
</dbReference>
<dbReference type="Proteomes" id="UP000076738">
    <property type="component" value="Unassembled WGS sequence"/>
</dbReference>
<evidence type="ECO:0000256" key="2">
    <source>
        <dbReference type="SAM" id="SignalP"/>
    </source>
</evidence>
<protein>
    <recommendedName>
        <fullName evidence="5">Lytic polysaccharide monooxygenase</fullName>
    </recommendedName>
</protein>
<keyword evidence="2" id="KW-0732">Signal</keyword>
<accession>A0A167RAP0</accession>
<proteinExistence type="predicted"/>
<feature type="chain" id="PRO_5007891861" description="Lytic polysaccharide monooxygenase" evidence="2">
    <location>
        <begin position="21"/>
        <end position="264"/>
    </location>
</feature>
<evidence type="ECO:0000256" key="1">
    <source>
        <dbReference type="SAM" id="MobiDB-lite"/>
    </source>
</evidence>
<keyword evidence="4" id="KW-1185">Reference proteome</keyword>
<feature type="region of interest" description="Disordered" evidence="1">
    <location>
        <begin position="181"/>
        <end position="242"/>
    </location>
</feature>